<organism evidence="2 3">
    <name type="scientific">Phytophthora aleatoria</name>
    <dbReference type="NCBI Taxonomy" id="2496075"/>
    <lineage>
        <taxon>Eukaryota</taxon>
        <taxon>Sar</taxon>
        <taxon>Stramenopiles</taxon>
        <taxon>Oomycota</taxon>
        <taxon>Peronosporomycetes</taxon>
        <taxon>Peronosporales</taxon>
        <taxon>Peronosporaceae</taxon>
        <taxon>Phytophthora</taxon>
    </lineage>
</organism>
<keyword evidence="3" id="KW-1185">Reference proteome</keyword>
<protein>
    <submittedName>
        <fullName evidence="2">Uncharacterized protein</fullName>
    </submittedName>
</protein>
<feature type="compositionally biased region" description="Basic and acidic residues" evidence="1">
    <location>
        <begin position="125"/>
        <end position="134"/>
    </location>
</feature>
<proteinExistence type="predicted"/>
<sequence>MTGRFRTATTASTHPVEGIWLCKTSSGLPQLCKNDKWRPGNNNQGRKSRTKVCEACSLLKGTDDARGGDSSTYCGKYKQSTASKKSKAWRVLLSEKKRHSNDTLALAPSSGKKRAIRARASASHRANEIADGRKGAQVGEESSDESSERSSR</sequence>
<reference evidence="2" key="1">
    <citation type="submission" date="2021-01" db="EMBL/GenBank/DDBJ databases">
        <title>Phytophthora aleatoria, a newly-described species from Pinus radiata is distinct from Phytophthora cactorum isolates based on comparative genomics.</title>
        <authorList>
            <person name="Mcdougal R."/>
            <person name="Panda P."/>
            <person name="Williams N."/>
            <person name="Studholme D.J."/>
        </authorList>
    </citation>
    <scope>NUCLEOTIDE SEQUENCE</scope>
    <source>
        <strain evidence="2">NZFS 4037</strain>
    </source>
</reference>
<accession>A0A8J5M3H2</accession>
<dbReference type="AlphaFoldDB" id="A0A8J5M3H2"/>
<gene>
    <name evidence="2" type="ORF">JG688_00008440</name>
</gene>
<evidence type="ECO:0000313" key="2">
    <source>
        <dbReference type="EMBL" id="KAG6962779.1"/>
    </source>
</evidence>
<comment type="caution">
    <text evidence="2">The sequence shown here is derived from an EMBL/GenBank/DDBJ whole genome shotgun (WGS) entry which is preliminary data.</text>
</comment>
<evidence type="ECO:0000313" key="3">
    <source>
        <dbReference type="Proteomes" id="UP000709295"/>
    </source>
</evidence>
<name>A0A8J5M3H2_9STRA</name>
<evidence type="ECO:0000256" key="1">
    <source>
        <dbReference type="SAM" id="MobiDB-lite"/>
    </source>
</evidence>
<feature type="region of interest" description="Disordered" evidence="1">
    <location>
        <begin position="98"/>
        <end position="152"/>
    </location>
</feature>
<dbReference type="EMBL" id="JAENGY010000444">
    <property type="protein sequence ID" value="KAG6962779.1"/>
    <property type="molecule type" value="Genomic_DNA"/>
</dbReference>
<dbReference type="Proteomes" id="UP000709295">
    <property type="component" value="Unassembled WGS sequence"/>
</dbReference>